<dbReference type="Gene3D" id="3.40.50.720">
    <property type="entry name" value="NAD(P)-binding Rossmann-like Domain"/>
    <property type="match status" value="1"/>
</dbReference>
<accession>A0A835SHD4</accession>
<evidence type="ECO:0000256" key="5">
    <source>
        <dbReference type="ARBA" id="ARBA00022857"/>
    </source>
</evidence>
<feature type="domain" description="Enoyl reductase (ER)" evidence="9">
    <location>
        <begin position="69"/>
        <end position="390"/>
    </location>
</feature>
<evidence type="ECO:0000259" key="9">
    <source>
        <dbReference type="SMART" id="SM00829"/>
    </source>
</evidence>
<dbReference type="Proteomes" id="UP000650467">
    <property type="component" value="Unassembled WGS sequence"/>
</dbReference>
<dbReference type="SMART" id="SM00829">
    <property type="entry name" value="PKS_ER"/>
    <property type="match status" value="1"/>
</dbReference>
<evidence type="ECO:0000256" key="8">
    <source>
        <dbReference type="RuleBase" id="RU361277"/>
    </source>
</evidence>
<dbReference type="CDD" id="cd05283">
    <property type="entry name" value="CAD1"/>
    <property type="match status" value="1"/>
</dbReference>
<dbReference type="InterPro" id="IPR002328">
    <property type="entry name" value="ADH_Zn_CS"/>
</dbReference>
<dbReference type="Gene3D" id="3.90.180.10">
    <property type="entry name" value="Medium-chain alcohol dehydrogenases, catalytic domain"/>
    <property type="match status" value="1"/>
</dbReference>
<dbReference type="Pfam" id="PF08240">
    <property type="entry name" value="ADH_N"/>
    <property type="match status" value="1"/>
</dbReference>
<evidence type="ECO:0000256" key="1">
    <source>
        <dbReference type="ARBA" id="ARBA00001947"/>
    </source>
</evidence>
<evidence type="ECO:0000256" key="7">
    <source>
        <dbReference type="ARBA" id="ARBA00024074"/>
    </source>
</evidence>
<dbReference type="GO" id="GO:0008270">
    <property type="term" value="F:zinc ion binding"/>
    <property type="evidence" value="ECO:0007669"/>
    <property type="project" value="InterPro"/>
</dbReference>
<dbReference type="InterPro" id="IPR036291">
    <property type="entry name" value="NAD(P)-bd_dom_sf"/>
</dbReference>
<dbReference type="SUPFAM" id="SSF51735">
    <property type="entry name" value="NAD(P)-binding Rossmann-fold domains"/>
    <property type="match status" value="1"/>
</dbReference>
<proteinExistence type="inferred from homology"/>
<dbReference type="InterPro" id="IPR013149">
    <property type="entry name" value="ADH-like_C"/>
</dbReference>
<evidence type="ECO:0000256" key="4">
    <source>
        <dbReference type="ARBA" id="ARBA00022833"/>
    </source>
</evidence>
<dbReference type="AlphaFoldDB" id="A0A835SHD4"/>
<dbReference type="SUPFAM" id="SSF50129">
    <property type="entry name" value="GroES-like"/>
    <property type="match status" value="1"/>
</dbReference>
<dbReference type="OrthoDB" id="1879366at2759"/>
<keyword evidence="5" id="KW-0521">NADP</keyword>
<comment type="similarity">
    <text evidence="2 8">Belongs to the zinc-containing alcohol dehydrogenase family.</text>
</comment>
<gene>
    <name evidence="10" type="ORF">HXX76_015324</name>
</gene>
<evidence type="ECO:0000313" key="10">
    <source>
        <dbReference type="EMBL" id="KAG2423453.1"/>
    </source>
</evidence>
<evidence type="ECO:0000256" key="2">
    <source>
        <dbReference type="ARBA" id="ARBA00008072"/>
    </source>
</evidence>
<name>A0A835SHD4_CHLIN</name>
<dbReference type="Pfam" id="PF00107">
    <property type="entry name" value="ADH_zinc_N"/>
    <property type="match status" value="1"/>
</dbReference>
<evidence type="ECO:0000256" key="6">
    <source>
        <dbReference type="ARBA" id="ARBA00023002"/>
    </source>
</evidence>
<dbReference type="PROSITE" id="PS00059">
    <property type="entry name" value="ADH_ZINC"/>
    <property type="match status" value="1"/>
</dbReference>
<organism evidence="10 11">
    <name type="scientific">Chlamydomonas incerta</name>
    <dbReference type="NCBI Taxonomy" id="51695"/>
    <lineage>
        <taxon>Eukaryota</taxon>
        <taxon>Viridiplantae</taxon>
        <taxon>Chlorophyta</taxon>
        <taxon>core chlorophytes</taxon>
        <taxon>Chlorophyceae</taxon>
        <taxon>CS clade</taxon>
        <taxon>Chlamydomonadales</taxon>
        <taxon>Chlamydomonadaceae</taxon>
        <taxon>Chlamydomonas</taxon>
    </lineage>
</organism>
<sequence>MEMTMAKSSALVADKRSVCKSVASFARPARRTATHVVNFQEASKQTASHQATTAKLLSRRGYAATDPKKPLSPFTHTVGELGPNEIDIKVTHNGLCHTDIHMAVNDWGISAYPFVPGHEVVGIVSGTGRDVTGLRAGDRVGVGWIADSCRCCSNCMRGNDNLCEKGYTGLTVMGRNGGFQETCRVNADFAHKIPDALDSASAAPLLCAGITVYSPLRAHISRPNMSVAVMGVGGLGHLALQYARKMGAEVTAISGRPEKEKECREFGAHNFMIWNKDNAANKGRFDIIINTASSDVSTTELMSLLKVDGCLVQVGIPGGGATMTVNLQDLVFGQKKVVGSIVGGRADMKEMLEFSAVHGVKPLVETMPLSKVNEAMQHVVSGKARYRVVLTSDWQ</sequence>
<keyword evidence="6" id="KW-0560">Oxidoreductase</keyword>
<dbReference type="InterPro" id="IPR011032">
    <property type="entry name" value="GroES-like_sf"/>
</dbReference>
<reference evidence="10" key="1">
    <citation type="journal article" date="2020" name="bioRxiv">
        <title>Comparative genomics of Chlamydomonas.</title>
        <authorList>
            <person name="Craig R.J."/>
            <person name="Hasan A.R."/>
            <person name="Ness R.W."/>
            <person name="Keightley P.D."/>
        </authorList>
    </citation>
    <scope>NUCLEOTIDE SEQUENCE</scope>
    <source>
        <strain evidence="10">SAG 7.73</strain>
    </source>
</reference>
<comment type="cofactor">
    <cofactor evidence="1 8">
        <name>Zn(2+)</name>
        <dbReference type="ChEBI" id="CHEBI:29105"/>
    </cofactor>
</comment>
<dbReference type="GO" id="GO:0008106">
    <property type="term" value="F:alcohol dehydrogenase (NADP+) activity"/>
    <property type="evidence" value="ECO:0007669"/>
    <property type="project" value="UniProtKB-EC"/>
</dbReference>
<dbReference type="EMBL" id="JAEHOC010000079">
    <property type="protein sequence ID" value="KAG2423453.1"/>
    <property type="molecule type" value="Genomic_DNA"/>
</dbReference>
<comment type="caution">
    <text evidence="10">The sequence shown here is derived from an EMBL/GenBank/DDBJ whole genome shotgun (WGS) entry which is preliminary data.</text>
</comment>
<dbReference type="EC" id="1.1.1.2" evidence="7"/>
<keyword evidence="11" id="KW-1185">Reference proteome</keyword>
<evidence type="ECO:0000256" key="3">
    <source>
        <dbReference type="ARBA" id="ARBA00022723"/>
    </source>
</evidence>
<dbReference type="InterPro" id="IPR013154">
    <property type="entry name" value="ADH-like_N"/>
</dbReference>
<evidence type="ECO:0000313" key="11">
    <source>
        <dbReference type="Proteomes" id="UP000650467"/>
    </source>
</evidence>
<keyword evidence="3 8" id="KW-0479">Metal-binding</keyword>
<dbReference type="FunFam" id="3.90.180.10:FF:000018">
    <property type="entry name" value="NAD(P)-dependent alcohol dehydrogenase"/>
    <property type="match status" value="1"/>
</dbReference>
<dbReference type="PANTHER" id="PTHR42683">
    <property type="entry name" value="ALDEHYDE REDUCTASE"/>
    <property type="match status" value="1"/>
</dbReference>
<protein>
    <recommendedName>
        <fullName evidence="7">alcohol dehydrogenase (NADP(+))</fullName>
        <ecNumber evidence="7">1.1.1.2</ecNumber>
    </recommendedName>
</protein>
<keyword evidence="4 8" id="KW-0862">Zinc</keyword>
<dbReference type="FunFam" id="3.40.50.720:FF:000022">
    <property type="entry name" value="Cinnamyl alcohol dehydrogenase"/>
    <property type="match status" value="1"/>
</dbReference>
<dbReference type="InterPro" id="IPR047109">
    <property type="entry name" value="CAD-like"/>
</dbReference>
<dbReference type="InterPro" id="IPR020843">
    <property type="entry name" value="ER"/>
</dbReference>